<protein>
    <submittedName>
        <fullName evidence="1">Uncharacterized protein</fullName>
    </submittedName>
</protein>
<proteinExistence type="predicted"/>
<sequence>MDPICSSFIL</sequence>
<name>A0A0K2TL51_LEPSM</name>
<dbReference type="EMBL" id="HACA01009006">
    <property type="protein sequence ID" value="CDW26367.1"/>
    <property type="molecule type" value="Transcribed_RNA"/>
</dbReference>
<evidence type="ECO:0000313" key="1">
    <source>
        <dbReference type="EMBL" id="CDW26367.1"/>
    </source>
</evidence>
<reference evidence="1" key="1">
    <citation type="submission" date="2014-05" db="EMBL/GenBank/DDBJ databases">
        <authorList>
            <person name="Chronopoulou M."/>
        </authorList>
    </citation>
    <scope>NUCLEOTIDE SEQUENCE</scope>
    <source>
        <tissue evidence="1">Whole organism</tissue>
    </source>
</reference>
<accession>A0A0K2TL51</accession>
<organism evidence="1">
    <name type="scientific">Lepeophtheirus salmonis</name>
    <name type="common">Salmon louse</name>
    <name type="synonym">Caligus salmonis</name>
    <dbReference type="NCBI Taxonomy" id="72036"/>
    <lineage>
        <taxon>Eukaryota</taxon>
        <taxon>Metazoa</taxon>
        <taxon>Ecdysozoa</taxon>
        <taxon>Arthropoda</taxon>
        <taxon>Crustacea</taxon>
        <taxon>Multicrustacea</taxon>
        <taxon>Hexanauplia</taxon>
        <taxon>Copepoda</taxon>
        <taxon>Siphonostomatoida</taxon>
        <taxon>Caligidae</taxon>
        <taxon>Lepeophtheirus</taxon>
    </lineage>
</organism>